<keyword evidence="3" id="KW-1185">Reference proteome</keyword>
<feature type="compositionally biased region" description="Polar residues" evidence="1">
    <location>
        <begin position="7"/>
        <end position="16"/>
    </location>
</feature>
<dbReference type="RefSeq" id="XP_024584434.1">
    <property type="nucleotide sequence ID" value="XM_024719102.1"/>
</dbReference>
<dbReference type="EMBL" id="CCYD01002887">
    <property type="protein sequence ID" value="CEG48065.1"/>
    <property type="molecule type" value="Genomic_DNA"/>
</dbReference>
<sequence length="129" mass="13462">MAPKRSVSVNKRTAQTPAAPKRRELNASYENSLVASQHTLSNSQAWNASHALKANKRSAGNGPTACTTPERVKTQAPVMVVVSPKKDEKADPSSVKLRALGGAESGSDGVVASVEHLCDGLCAALVVRS</sequence>
<name>A0A0P1B3U5_PLAHL</name>
<evidence type="ECO:0000313" key="3">
    <source>
        <dbReference type="Proteomes" id="UP000054928"/>
    </source>
</evidence>
<feature type="region of interest" description="Disordered" evidence="1">
    <location>
        <begin position="1"/>
        <end position="24"/>
    </location>
</feature>
<organism evidence="2 3">
    <name type="scientific">Plasmopara halstedii</name>
    <name type="common">Downy mildew of sunflower</name>
    <dbReference type="NCBI Taxonomy" id="4781"/>
    <lineage>
        <taxon>Eukaryota</taxon>
        <taxon>Sar</taxon>
        <taxon>Stramenopiles</taxon>
        <taxon>Oomycota</taxon>
        <taxon>Peronosporomycetes</taxon>
        <taxon>Peronosporales</taxon>
        <taxon>Peronosporaceae</taxon>
        <taxon>Plasmopara</taxon>
    </lineage>
</organism>
<evidence type="ECO:0000313" key="2">
    <source>
        <dbReference type="EMBL" id="CEG48065.1"/>
    </source>
</evidence>
<dbReference type="Proteomes" id="UP000054928">
    <property type="component" value="Unassembled WGS sequence"/>
</dbReference>
<evidence type="ECO:0000256" key="1">
    <source>
        <dbReference type="SAM" id="MobiDB-lite"/>
    </source>
</evidence>
<reference evidence="3" key="1">
    <citation type="submission" date="2014-09" db="EMBL/GenBank/DDBJ databases">
        <authorList>
            <person name="Sharma Rahul"/>
            <person name="Thines Marco"/>
        </authorList>
    </citation>
    <scope>NUCLEOTIDE SEQUENCE [LARGE SCALE GENOMIC DNA]</scope>
</reference>
<accession>A0A0P1B3U5</accession>
<dbReference type="AlphaFoldDB" id="A0A0P1B3U5"/>
<protein>
    <submittedName>
        <fullName evidence="2">Uncharacterized protein</fullName>
    </submittedName>
</protein>
<proteinExistence type="predicted"/>
<dbReference type="GeneID" id="36400596"/>